<name>K1TH60_9ZZZZ</name>
<organism evidence="1">
    <name type="scientific">human gut metagenome</name>
    <dbReference type="NCBI Taxonomy" id="408170"/>
    <lineage>
        <taxon>unclassified sequences</taxon>
        <taxon>metagenomes</taxon>
        <taxon>organismal metagenomes</taxon>
    </lineage>
</organism>
<evidence type="ECO:0000313" key="1">
    <source>
        <dbReference type="EMBL" id="EKC69078.1"/>
    </source>
</evidence>
<protein>
    <submittedName>
        <fullName evidence="1">Transcriptional regulator, XRE family</fullName>
    </submittedName>
</protein>
<proteinExistence type="predicted"/>
<comment type="caution">
    <text evidence="1">The sequence shown here is derived from an EMBL/GenBank/DDBJ whole genome shotgun (WGS) entry which is preliminary data.</text>
</comment>
<dbReference type="AlphaFoldDB" id="K1TH60"/>
<gene>
    <name evidence="1" type="ORF">OBE_04592</name>
</gene>
<reference evidence="1" key="1">
    <citation type="journal article" date="2013" name="Environ. Microbiol.">
        <title>Microbiota from the distal guts of lean and obese adolescents exhibit partial functional redundancy besides clear differences in community structure.</title>
        <authorList>
            <person name="Ferrer M."/>
            <person name="Ruiz A."/>
            <person name="Lanza F."/>
            <person name="Haange S.B."/>
            <person name="Oberbach A."/>
            <person name="Till H."/>
            <person name="Bargiela R."/>
            <person name="Campoy C."/>
            <person name="Segura M.T."/>
            <person name="Richter M."/>
            <person name="von Bergen M."/>
            <person name="Seifert J."/>
            <person name="Suarez A."/>
        </authorList>
    </citation>
    <scope>NUCLEOTIDE SEQUENCE</scope>
</reference>
<sequence length="56" mass="6465">GTQQAQALMQEVTGLFAGGELDQDDMDEMMKAIQDAYWIAKEKNRKYVSKRKEHEC</sequence>
<feature type="non-terminal residue" evidence="1">
    <location>
        <position position="1"/>
    </location>
</feature>
<accession>K1TH60</accession>
<dbReference type="EMBL" id="AJWZ01003128">
    <property type="protein sequence ID" value="EKC69078.1"/>
    <property type="molecule type" value="Genomic_DNA"/>
</dbReference>